<gene>
    <name evidence="3" type="ORF">ACKQTC_05025</name>
</gene>
<comment type="caution">
    <text evidence="3">The sequence shown here is derived from an EMBL/GenBank/DDBJ whole genome shotgun (WGS) entry which is preliminary data.</text>
</comment>
<feature type="region of interest" description="Disordered" evidence="1">
    <location>
        <begin position="186"/>
        <end position="207"/>
    </location>
</feature>
<dbReference type="InterPro" id="IPR025751">
    <property type="entry name" value="RsbRD_N_dom"/>
</dbReference>
<protein>
    <submittedName>
        <fullName evidence="3">RsbRD N-terminal domain-containing protein</fullName>
    </submittedName>
</protein>
<feature type="domain" description="RsbT co-antagonist protein RsbRD N-terminal" evidence="2">
    <location>
        <begin position="15"/>
        <end position="151"/>
    </location>
</feature>
<organism evidence="3 4">
    <name type="scientific">Peptococcus simiae</name>
    <dbReference type="NCBI Taxonomy" id="1643805"/>
    <lineage>
        <taxon>Bacteria</taxon>
        <taxon>Bacillati</taxon>
        <taxon>Bacillota</taxon>
        <taxon>Clostridia</taxon>
        <taxon>Eubacteriales</taxon>
        <taxon>Peptococcaceae</taxon>
        <taxon>Peptococcus</taxon>
    </lineage>
</organism>
<accession>A0ABW9GZX6</accession>
<evidence type="ECO:0000256" key="1">
    <source>
        <dbReference type="SAM" id="MobiDB-lite"/>
    </source>
</evidence>
<proteinExistence type="predicted"/>
<evidence type="ECO:0000259" key="2">
    <source>
        <dbReference type="Pfam" id="PF14361"/>
    </source>
</evidence>
<evidence type="ECO:0000313" key="3">
    <source>
        <dbReference type="EMBL" id="MFM9413722.1"/>
    </source>
</evidence>
<evidence type="ECO:0000313" key="4">
    <source>
        <dbReference type="Proteomes" id="UP001631949"/>
    </source>
</evidence>
<dbReference type="Pfam" id="PF14361">
    <property type="entry name" value="RsbRD_N"/>
    <property type="match status" value="1"/>
</dbReference>
<reference evidence="3 4" key="1">
    <citation type="journal article" date="2016" name="Int. J. Syst. Evol. Microbiol.">
        <title>Peptococcus simiae sp. nov., isolated from rhesus macaque faeces and emended description of the genus Peptococcus.</title>
        <authorList>
            <person name="Shkoporov A.N."/>
            <person name="Efimov B.A."/>
            <person name="Kondova I."/>
            <person name="Ouwerling B."/>
            <person name="Chaplin A.V."/>
            <person name="Shcherbakova V.A."/>
            <person name="Langermans J.A.M."/>
        </authorList>
    </citation>
    <scope>NUCLEOTIDE SEQUENCE [LARGE SCALE GENOMIC DNA]</scope>
    <source>
        <strain evidence="3 4">M108</strain>
    </source>
</reference>
<keyword evidence="4" id="KW-1185">Reference proteome</keyword>
<name>A0ABW9GZX6_9FIRM</name>
<dbReference type="RefSeq" id="WP_408977338.1">
    <property type="nucleotide sequence ID" value="NZ_JBJUVG010000005.1"/>
</dbReference>
<dbReference type="EMBL" id="JBJUVG010000005">
    <property type="protein sequence ID" value="MFM9413722.1"/>
    <property type="molecule type" value="Genomic_DNA"/>
</dbReference>
<dbReference type="Proteomes" id="UP001631949">
    <property type="component" value="Unassembled WGS sequence"/>
</dbReference>
<sequence length="207" mass="23220">MLELKPFLQEHLKTLRDDWFELTLSAYPEASRPFFEKVVDGFNNPVGATLYESLTALLEELLQPAPDEDRVLDQVANIMAVKAVQEVSPSKAVSVFPAFKQVVMRAVCPKGKWLVAPEALIDFFDELDTVALYAFDVYYERRVQIYEMRLAQIKANNDILVRANLLDQALDMEDFMRCASSMGDEGSADCGSCPSARHCPSDESKGV</sequence>